<organism evidence="2 3">
    <name type="scientific">Paracoccus aurantius</name>
    <dbReference type="NCBI Taxonomy" id="3073814"/>
    <lineage>
        <taxon>Bacteria</taxon>
        <taxon>Pseudomonadati</taxon>
        <taxon>Pseudomonadota</taxon>
        <taxon>Alphaproteobacteria</taxon>
        <taxon>Rhodobacterales</taxon>
        <taxon>Paracoccaceae</taxon>
        <taxon>Paracoccus</taxon>
    </lineage>
</organism>
<feature type="transmembrane region" description="Helical" evidence="1">
    <location>
        <begin position="126"/>
        <end position="144"/>
    </location>
</feature>
<evidence type="ECO:0008006" key="4">
    <source>
        <dbReference type="Google" id="ProtNLM"/>
    </source>
</evidence>
<feature type="transmembrane region" description="Helical" evidence="1">
    <location>
        <begin position="205"/>
        <end position="228"/>
    </location>
</feature>
<feature type="transmembrane region" description="Helical" evidence="1">
    <location>
        <begin position="175"/>
        <end position="199"/>
    </location>
</feature>
<keyword evidence="3" id="KW-1185">Reference proteome</keyword>
<sequence length="397" mass="42344">MKPVGSRAFPLAAAMLFLLGQAYLIPKVFNSTDGLDFRLIWLSGKLWAQGIDPYSSEFEIAYARIFGSGPESHFWVYPPSWHPFAAILSSFEFGRAVQIWNLFNLSLLHGASLLAALALRPAGGSSMLALYLMLVGVGSLMQATPVALSIGQTSFILYFSIALFALSLRKGSMVLMMAAIMMAGFKPSIGAVLFVAALARPELRLGALFAVLAHLAVAVISGVSHGFARDFYGFLSALARYSDEGGPANAPQNLVGITQIFDLFGGHVSGFLLIGLAGALGFATIRFVADFGRSVLAICAVIGLLVVPLHTYDLTFTVLVLGVAVSTWPSRYCILASAGFLLLFRPENFAQLSGVMNPDGSIFPGSLLATIGLICVALASVIGRRQVEHYHQKAEIS</sequence>
<comment type="caution">
    <text evidence="2">The sequence shown here is derived from an EMBL/GenBank/DDBJ whole genome shotgun (WGS) entry which is preliminary data.</text>
</comment>
<feature type="transmembrane region" description="Helical" evidence="1">
    <location>
        <begin position="362"/>
        <end position="383"/>
    </location>
</feature>
<evidence type="ECO:0000313" key="2">
    <source>
        <dbReference type="EMBL" id="MDS9468795.1"/>
    </source>
</evidence>
<dbReference type="RefSeq" id="WP_311161205.1">
    <property type="nucleotide sequence ID" value="NZ_JAVQLW010000002.1"/>
</dbReference>
<protein>
    <recommendedName>
        <fullName evidence="4">DUF2029 domain-containing protein</fullName>
    </recommendedName>
</protein>
<reference evidence="3" key="1">
    <citation type="submission" date="2023-07" db="EMBL/GenBank/DDBJ databases">
        <title>Paracoccus sp. MBLB3053 whole genome sequence.</title>
        <authorList>
            <person name="Hwang C.Y."/>
            <person name="Cho E.-S."/>
            <person name="Seo M.-J."/>
        </authorList>
    </citation>
    <scope>NUCLEOTIDE SEQUENCE [LARGE SCALE GENOMIC DNA]</scope>
    <source>
        <strain evidence="3">MBLB3053</strain>
    </source>
</reference>
<feature type="transmembrane region" description="Helical" evidence="1">
    <location>
        <begin position="263"/>
        <end position="285"/>
    </location>
</feature>
<dbReference type="Proteomes" id="UP001269144">
    <property type="component" value="Unassembled WGS sequence"/>
</dbReference>
<gene>
    <name evidence="2" type="ORF">RGQ15_14610</name>
</gene>
<feature type="transmembrane region" description="Helical" evidence="1">
    <location>
        <begin position="150"/>
        <end position="168"/>
    </location>
</feature>
<feature type="transmembrane region" description="Helical" evidence="1">
    <location>
        <begin position="291"/>
        <end position="309"/>
    </location>
</feature>
<evidence type="ECO:0000313" key="3">
    <source>
        <dbReference type="Proteomes" id="UP001269144"/>
    </source>
</evidence>
<dbReference type="EMBL" id="JAVQLW010000002">
    <property type="protein sequence ID" value="MDS9468795.1"/>
    <property type="molecule type" value="Genomic_DNA"/>
</dbReference>
<name>A0ABU2HWA1_9RHOB</name>
<evidence type="ECO:0000256" key="1">
    <source>
        <dbReference type="SAM" id="Phobius"/>
    </source>
</evidence>
<keyword evidence="1" id="KW-0472">Membrane</keyword>
<keyword evidence="1" id="KW-1133">Transmembrane helix</keyword>
<keyword evidence="1" id="KW-0812">Transmembrane</keyword>
<proteinExistence type="predicted"/>
<accession>A0ABU2HWA1</accession>